<dbReference type="Proteomes" id="UP000035489">
    <property type="component" value="Unassembled WGS sequence"/>
</dbReference>
<gene>
    <name evidence="5" type="ORF">AA309_25705</name>
</gene>
<dbReference type="RefSeq" id="WP_047191861.1">
    <property type="nucleotide sequence ID" value="NZ_LCYG01000084.1"/>
</dbReference>
<keyword evidence="6" id="KW-1185">Reference proteome</keyword>
<dbReference type="CDD" id="cd06267">
    <property type="entry name" value="PBP1_LacI_sugar_binding-like"/>
    <property type="match status" value="1"/>
</dbReference>
<dbReference type="InterPro" id="IPR010982">
    <property type="entry name" value="Lambda_DNA-bd_dom_sf"/>
</dbReference>
<dbReference type="EMBL" id="LCYG01000084">
    <property type="protein sequence ID" value="KLK90469.1"/>
    <property type="molecule type" value="Genomic_DNA"/>
</dbReference>
<dbReference type="PROSITE" id="PS50932">
    <property type="entry name" value="HTH_LACI_2"/>
    <property type="match status" value="1"/>
</dbReference>
<dbReference type="GO" id="GO:0000976">
    <property type="term" value="F:transcription cis-regulatory region binding"/>
    <property type="evidence" value="ECO:0007669"/>
    <property type="project" value="TreeGrafter"/>
</dbReference>
<dbReference type="STRING" id="1225564.AA309_25705"/>
<dbReference type="PANTHER" id="PTHR30146:SF109">
    <property type="entry name" value="HTH-TYPE TRANSCRIPTIONAL REGULATOR GALS"/>
    <property type="match status" value="1"/>
</dbReference>
<accession>A0A0H1R622</accession>
<proteinExistence type="predicted"/>
<dbReference type="Pfam" id="PF00356">
    <property type="entry name" value="LacI"/>
    <property type="match status" value="1"/>
</dbReference>
<dbReference type="InterPro" id="IPR000843">
    <property type="entry name" value="HTH_LacI"/>
</dbReference>
<keyword evidence="2" id="KW-0238">DNA-binding</keyword>
<protein>
    <submittedName>
        <fullName evidence="5">LacI family transcriptional regulator</fullName>
    </submittedName>
</protein>
<keyword evidence="1" id="KW-0805">Transcription regulation</keyword>
<dbReference type="GO" id="GO:0003700">
    <property type="term" value="F:DNA-binding transcription factor activity"/>
    <property type="evidence" value="ECO:0007669"/>
    <property type="project" value="TreeGrafter"/>
</dbReference>
<dbReference type="PANTHER" id="PTHR30146">
    <property type="entry name" value="LACI-RELATED TRANSCRIPTIONAL REPRESSOR"/>
    <property type="match status" value="1"/>
</dbReference>
<dbReference type="OrthoDB" id="9805705at2"/>
<dbReference type="PATRIC" id="fig|1225564.3.peg.6714"/>
<dbReference type="SUPFAM" id="SSF53822">
    <property type="entry name" value="Periplasmic binding protein-like I"/>
    <property type="match status" value="1"/>
</dbReference>
<name>A0A0H1R622_9HYPH</name>
<dbReference type="SUPFAM" id="SSF47413">
    <property type="entry name" value="lambda repressor-like DNA-binding domains"/>
    <property type="match status" value="1"/>
</dbReference>
<organism evidence="5 6">
    <name type="scientific">Microvirga vignae</name>
    <dbReference type="NCBI Taxonomy" id="1225564"/>
    <lineage>
        <taxon>Bacteria</taxon>
        <taxon>Pseudomonadati</taxon>
        <taxon>Pseudomonadota</taxon>
        <taxon>Alphaproteobacteria</taxon>
        <taxon>Hyphomicrobiales</taxon>
        <taxon>Methylobacteriaceae</taxon>
        <taxon>Microvirga</taxon>
    </lineage>
</organism>
<evidence type="ECO:0000259" key="4">
    <source>
        <dbReference type="PROSITE" id="PS50932"/>
    </source>
</evidence>
<comment type="caution">
    <text evidence="5">The sequence shown here is derived from an EMBL/GenBank/DDBJ whole genome shotgun (WGS) entry which is preliminary data.</text>
</comment>
<evidence type="ECO:0000256" key="2">
    <source>
        <dbReference type="ARBA" id="ARBA00023125"/>
    </source>
</evidence>
<dbReference type="InterPro" id="IPR001761">
    <property type="entry name" value="Peripla_BP/Lac1_sug-bd_dom"/>
</dbReference>
<dbReference type="Gene3D" id="1.10.260.40">
    <property type="entry name" value="lambda repressor-like DNA-binding domains"/>
    <property type="match status" value="1"/>
</dbReference>
<dbReference type="AlphaFoldDB" id="A0A0H1R622"/>
<evidence type="ECO:0000256" key="1">
    <source>
        <dbReference type="ARBA" id="ARBA00023015"/>
    </source>
</evidence>
<dbReference type="InterPro" id="IPR028082">
    <property type="entry name" value="Peripla_BP_I"/>
</dbReference>
<sequence>MSNRKIRNMEEFAQATGISRPTLSKYFDNPQAVRKSTRERIEQALEIYQYRPSIFAVNMNRKHPRNIGIVVPLISDPFYTEIVRQIEMRCLEQGYWAVVLSSHGDPQLEARAIQTLMSLKIAGAIIAPLGFQSNVALIQDLQARVPLLYFDSRLEDLTPFVGSDNHQSVSIMTEYLCRTGAHPTYLGIPPVNLNAQERQDSYVATMERLGLEPIVVETDVRTWDFEEFGFSQIMRMIDQKAFPTQTILCASDRVAFGAMAAAYQRGLKVGRGPDCDLRIAGHDDHPLSKYMCPPLTTVAQDYQRMAATSFERLLAKINIDNEISNDQQYEGVTLLEAKLVMRDSA</sequence>
<dbReference type="Gene3D" id="3.40.50.2300">
    <property type="match status" value="2"/>
</dbReference>
<keyword evidence="3" id="KW-0804">Transcription</keyword>
<evidence type="ECO:0000313" key="6">
    <source>
        <dbReference type="Proteomes" id="UP000035489"/>
    </source>
</evidence>
<evidence type="ECO:0000256" key="3">
    <source>
        <dbReference type="ARBA" id="ARBA00023163"/>
    </source>
</evidence>
<dbReference type="CDD" id="cd01392">
    <property type="entry name" value="HTH_LacI"/>
    <property type="match status" value="1"/>
</dbReference>
<feature type="domain" description="HTH lacI-type" evidence="4">
    <location>
        <begin position="7"/>
        <end position="61"/>
    </location>
</feature>
<dbReference type="SMART" id="SM00354">
    <property type="entry name" value="HTH_LACI"/>
    <property type="match status" value="1"/>
</dbReference>
<dbReference type="Pfam" id="PF00532">
    <property type="entry name" value="Peripla_BP_1"/>
    <property type="match status" value="1"/>
</dbReference>
<reference evidence="5 6" key="1">
    <citation type="submission" date="2015-05" db="EMBL/GenBank/DDBJ databases">
        <title>Draft genome sequence of Microvirga vignae strain BR3299, a novel nitrogen fixing bacteria isolated from Brazil semi-aired region.</title>
        <authorList>
            <person name="Zilli J.E."/>
            <person name="Passos S.R."/>
            <person name="Leite J."/>
            <person name="Baldani J.I."/>
            <person name="Xavier G.R."/>
            <person name="Rumjaneck N.G."/>
            <person name="Simoes-Araujo J.L."/>
        </authorList>
    </citation>
    <scope>NUCLEOTIDE SEQUENCE [LARGE SCALE GENOMIC DNA]</scope>
    <source>
        <strain evidence="5 6">BR3299</strain>
    </source>
</reference>
<evidence type="ECO:0000313" key="5">
    <source>
        <dbReference type="EMBL" id="KLK90469.1"/>
    </source>
</evidence>